<accession>A0A1I7S815</accession>
<dbReference type="Proteomes" id="UP000095284">
    <property type="component" value="Unplaced"/>
</dbReference>
<dbReference type="AlphaFoldDB" id="A0A1I7S815"/>
<organism evidence="1 2">
    <name type="scientific">Bursaphelenchus xylophilus</name>
    <name type="common">Pinewood nematode worm</name>
    <name type="synonym">Aphelenchoides xylophilus</name>
    <dbReference type="NCBI Taxonomy" id="6326"/>
    <lineage>
        <taxon>Eukaryota</taxon>
        <taxon>Metazoa</taxon>
        <taxon>Ecdysozoa</taxon>
        <taxon>Nematoda</taxon>
        <taxon>Chromadorea</taxon>
        <taxon>Rhabditida</taxon>
        <taxon>Tylenchina</taxon>
        <taxon>Tylenchomorpha</taxon>
        <taxon>Aphelenchoidea</taxon>
        <taxon>Aphelenchoididae</taxon>
        <taxon>Bursaphelenchus</taxon>
    </lineage>
</organism>
<evidence type="ECO:0000313" key="1">
    <source>
        <dbReference type="Proteomes" id="UP000095284"/>
    </source>
</evidence>
<proteinExistence type="predicted"/>
<dbReference type="WBParaSite" id="BXY_0915800.1">
    <property type="protein sequence ID" value="BXY_0915800.1"/>
    <property type="gene ID" value="BXY_0915800"/>
</dbReference>
<sequence>MTEVSSAIQSLNLNSEASHKLRFKFRVLEEEFEAEAIALKECVVLWAGRRRISEILFFALGELSLHISGDPTPNHLIFLQQLTVKLAKLFNGKQVYFSTDLGTDNFDKAEPLYWKKFFDSLKTQIDLHKEFFRIN</sequence>
<protein>
    <submittedName>
        <fullName evidence="2">Flavodoxin</fullName>
    </submittedName>
</protein>
<reference evidence="2" key="1">
    <citation type="submission" date="2016-11" db="UniProtKB">
        <authorList>
            <consortium name="WormBaseParasite"/>
        </authorList>
    </citation>
    <scope>IDENTIFICATION</scope>
</reference>
<evidence type="ECO:0000313" key="2">
    <source>
        <dbReference type="WBParaSite" id="BXY_0915800.1"/>
    </source>
</evidence>
<name>A0A1I7S815_BURXY</name>